<dbReference type="GO" id="GO:0061630">
    <property type="term" value="F:ubiquitin protein ligase activity"/>
    <property type="evidence" value="ECO:0007669"/>
    <property type="project" value="UniProtKB-EC"/>
</dbReference>
<dbReference type="GO" id="GO:0006457">
    <property type="term" value="P:protein folding"/>
    <property type="evidence" value="ECO:0007669"/>
    <property type="project" value="InterPro"/>
</dbReference>
<evidence type="ECO:0000256" key="11">
    <source>
        <dbReference type="ARBA" id="ARBA00022843"/>
    </source>
</evidence>
<dbReference type="SUPFAM" id="SSF50891">
    <property type="entry name" value="Cyclophilin-like"/>
    <property type="match status" value="1"/>
</dbReference>
<dbReference type="SUPFAM" id="SSF57850">
    <property type="entry name" value="RING/U-box"/>
    <property type="match status" value="1"/>
</dbReference>
<evidence type="ECO:0000313" key="24">
    <source>
        <dbReference type="Proteomes" id="UP001208570"/>
    </source>
</evidence>
<dbReference type="InterPro" id="IPR026951">
    <property type="entry name" value="PPIL2_U-box_dom"/>
</dbReference>
<sequence>MGKKQHQKDKLEEPLIPLPMEKGHYCVSETTTTPQAALYNPPSLQQYHSNSVSVFAGHHRYLTCTEWRTLYGGKKTTSDEGKNSKFRRLPFFCCSLSLQPFEHPYCTKEGIIFDLMNIVPFLKQFGVNPVNGEKLNAKDLIKLSFYKNSDGKYHCPVTFRIFNENTHIVAIGPTGNVFSYEAVERLNIKPGFWKDLLNDVAFTRKDIITIQDPTNLDKFNLANFYHMKKGIKVIDEEEELLKKDPRYKLKNINAETKGVLEELDSTYKPEPVKVEQKKRADAVNAAHYSTGAVAAAFTSTVMSLETVHESAIRDENLLRYERLKKKTYIRMLTNKGPLNLELHSDMVPRTCENFLKLCQQGYYNNTVFHRSIRNFMIQGGDPMGTGKGGQSAWGEPFKDEFKPNLTHSGRGVLSMANTGPNTNKSQLSARHLDGKHTVFGKVVGGLDTLHKLEYVETDKNDKPKLVNERADAEAKTEEAKQKTKIQKVKKTEDTGPKVFKQGVGKYINLKAQKRTFDDEDLSETQKKKTTKQFKMQLKNFDAW</sequence>
<evidence type="ECO:0000259" key="22">
    <source>
        <dbReference type="PROSITE" id="PS51698"/>
    </source>
</evidence>
<feature type="domain" description="PPIase cyclophilin-type" evidence="21">
    <location>
        <begin position="336"/>
        <end position="463"/>
    </location>
</feature>
<dbReference type="SMART" id="SM00504">
    <property type="entry name" value="Ubox"/>
    <property type="match status" value="1"/>
</dbReference>
<evidence type="ECO:0000313" key="23">
    <source>
        <dbReference type="EMBL" id="KAK2170351.1"/>
    </source>
</evidence>
<dbReference type="GO" id="GO:0006397">
    <property type="term" value="P:mRNA processing"/>
    <property type="evidence" value="ECO:0007669"/>
    <property type="project" value="UniProtKB-KW"/>
</dbReference>
<dbReference type="GO" id="GO:0071013">
    <property type="term" value="C:catalytic step 2 spliceosome"/>
    <property type="evidence" value="ECO:0007669"/>
    <property type="project" value="TreeGrafter"/>
</dbReference>
<name>A0AAD9NJ95_9ANNE</name>
<dbReference type="PROSITE" id="PS50072">
    <property type="entry name" value="CSA_PPIASE_2"/>
    <property type="match status" value="1"/>
</dbReference>
<evidence type="ECO:0000256" key="7">
    <source>
        <dbReference type="ARBA" id="ARBA00022664"/>
    </source>
</evidence>
<reference evidence="23" key="1">
    <citation type="journal article" date="2023" name="Mol. Biol. Evol.">
        <title>Third-Generation Sequencing Reveals the Adaptive Role of the Epigenome in Three Deep-Sea Polychaetes.</title>
        <authorList>
            <person name="Perez M."/>
            <person name="Aroh O."/>
            <person name="Sun Y."/>
            <person name="Lan Y."/>
            <person name="Juniper S.K."/>
            <person name="Young C.R."/>
            <person name="Angers B."/>
            <person name="Qian P.Y."/>
        </authorList>
    </citation>
    <scope>NUCLEOTIDE SEQUENCE</scope>
    <source>
        <strain evidence="23">P08H-3</strain>
    </source>
</reference>
<evidence type="ECO:0000256" key="9">
    <source>
        <dbReference type="ARBA" id="ARBA00022728"/>
    </source>
</evidence>
<comment type="pathway">
    <text evidence="3">Protein modification; protein ubiquitination.</text>
</comment>
<keyword evidence="14" id="KW-0508">mRNA splicing</keyword>
<dbReference type="EC" id="2.3.2.27" evidence="5"/>
<comment type="subcellular location">
    <subcellularLocation>
        <location evidence="2">Nucleus</location>
    </subcellularLocation>
</comment>
<comment type="caution">
    <text evidence="23">The sequence shown here is derived from an EMBL/GenBank/DDBJ whole genome shotgun (WGS) entry which is preliminary data.</text>
</comment>
<evidence type="ECO:0000256" key="2">
    <source>
        <dbReference type="ARBA" id="ARBA00004123"/>
    </source>
</evidence>
<dbReference type="PRINTS" id="PR00153">
    <property type="entry name" value="CSAPPISMRASE"/>
</dbReference>
<evidence type="ECO:0000256" key="6">
    <source>
        <dbReference type="ARBA" id="ARBA00022499"/>
    </source>
</evidence>
<accession>A0AAD9NJ95</accession>
<keyword evidence="10" id="KW-0833">Ubl conjugation pathway</keyword>
<evidence type="ECO:0000259" key="21">
    <source>
        <dbReference type="PROSITE" id="PS50072"/>
    </source>
</evidence>
<evidence type="ECO:0000256" key="1">
    <source>
        <dbReference type="ARBA" id="ARBA00000900"/>
    </source>
</evidence>
<dbReference type="EMBL" id="JAODUP010000003">
    <property type="protein sequence ID" value="KAK2170351.1"/>
    <property type="molecule type" value="Genomic_DNA"/>
</dbReference>
<keyword evidence="13" id="KW-0175">Coiled coil</keyword>
<dbReference type="PROSITE" id="PS00170">
    <property type="entry name" value="CSA_PPIASE_1"/>
    <property type="match status" value="1"/>
</dbReference>
<evidence type="ECO:0000256" key="15">
    <source>
        <dbReference type="ARBA" id="ARBA00023242"/>
    </source>
</evidence>
<keyword evidence="7" id="KW-0507">mRNA processing</keyword>
<evidence type="ECO:0000256" key="19">
    <source>
        <dbReference type="ARBA" id="ARBA00078275"/>
    </source>
</evidence>
<evidence type="ECO:0000256" key="12">
    <source>
        <dbReference type="ARBA" id="ARBA00022990"/>
    </source>
</evidence>
<evidence type="ECO:0000256" key="3">
    <source>
        <dbReference type="ARBA" id="ARBA00004906"/>
    </source>
</evidence>
<dbReference type="PROSITE" id="PS51698">
    <property type="entry name" value="U_BOX"/>
    <property type="match status" value="1"/>
</dbReference>
<dbReference type="InterPro" id="IPR020892">
    <property type="entry name" value="Cyclophilin-type_PPIase_CS"/>
</dbReference>
<evidence type="ECO:0000256" key="13">
    <source>
        <dbReference type="ARBA" id="ARBA00023054"/>
    </source>
</evidence>
<dbReference type="GO" id="GO:0008380">
    <property type="term" value="P:RNA splicing"/>
    <property type="evidence" value="ECO:0007669"/>
    <property type="project" value="UniProtKB-KW"/>
</dbReference>
<comment type="similarity">
    <text evidence="4">Belongs to the cyclophilin-type PPIase family. PPIL2 subfamily.</text>
</comment>
<keyword evidence="15" id="KW-0539">Nucleus</keyword>
<dbReference type="Gene3D" id="3.30.40.10">
    <property type="entry name" value="Zinc/RING finger domain, C3HC4 (zinc finger)"/>
    <property type="match status" value="1"/>
</dbReference>
<feature type="domain" description="U-box" evidence="22">
    <location>
        <begin position="87"/>
        <end position="160"/>
    </location>
</feature>
<dbReference type="InterPro" id="IPR003613">
    <property type="entry name" value="Ubox_domain"/>
</dbReference>
<evidence type="ECO:0000256" key="18">
    <source>
        <dbReference type="ARBA" id="ARBA00073734"/>
    </source>
</evidence>
<dbReference type="InterPro" id="IPR044666">
    <property type="entry name" value="Cyclophilin_A-like"/>
</dbReference>
<keyword evidence="8" id="KW-0808">Transferase</keyword>
<dbReference type="PANTHER" id="PTHR45625">
    <property type="entry name" value="PEPTIDYL-PROLYL CIS-TRANS ISOMERASE-RELATED"/>
    <property type="match status" value="1"/>
</dbReference>
<evidence type="ECO:0000256" key="20">
    <source>
        <dbReference type="ARBA" id="ARBA00079124"/>
    </source>
</evidence>
<evidence type="ECO:0000256" key="10">
    <source>
        <dbReference type="ARBA" id="ARBA00022786"/>
    </source>
</evidence>
<dbReference type="InterPro" id="IPR013083">
    <property type="entry name" value="Znf_RING/FYVE/PHD"/>
</dbReference>
<dbReference type="Proteomes" id="UP001208570">
    <property type="component" value="Unassembled WGS sequence"/>
</dbReference>
<organism evidence="23 24">
    <name type="scientific">Paralvinella palmiformis</name>
    <dbReference type="NCBI Taxonomy" id="53620"/>
    <lineage>
        <taxon>Eukaryota</taxon>
        <taxon>Metazoa</taxon>
        <taxon>Spiralia</taxon>
        <taxon>Lophotrochozoa</taxon>
        <taxon>Annelida</taxon>
        <taxon>Polychaeta</taxon>
        <taxon>Sedentaria</taxon>
        <taxon>Canalipalpata</taxon>
        <taxon>Terebellida</taxon>
        <taxon>Terebelliformia</taxon>
        <taxon>Alvinellidae</taxon>
        <taxon>Paralvinella</taxon>
    </lineage>
</organism>
<keyword evidence="12" id="KW-0007">Acetylation</keyword>
<evidence type="ECO:0000256" key="16">
    <source>
        <dbReference type="ARBA" id="ARBA00059251"/>
    </source>
</evidence>
<gene>
    <name evidence="23" type="ORF">LSH36_3g17078</name>
</gene>
<dbReference type="InterPro" id="IPR002130">
    <property type="entry name" value="Cyclophilin-type_PPIase_dom"/>
</dbReference>
<comment type="catalytic activity">
    <reaction evidence="1">
        <text>S-ubiquitinyl-[E2 ubiquitin-conjugating enzyme]-L-cysteine + [acceptor protein]-L-lysine = [E2 ubiquitin-conjugating enzyme]-L-cysteine + N(6)-ubiquitinyl-[acceptor protein]-L-lysine.</text>
        <dbReference type="EC" id="2.3.2.27"/>
    </reaction>
</comment>
<dbReference type="GO" id="GO:0003755">
    <property type="term" value="F:peptidyl-prolyl cis-trans isomerase activity"/>
    <property type="evidence" value="ECO:0007669"/>
    <property type="project" value="InterPro"/>
</dbReference>
<comment type="function">
    <text evidence="16">Has a ubiquitin-protein ligase activity acting as an E3 ubiquitin protein ligase or as an ubiquitin-ubiquitin ligase promoting elongation of ubiquitin chains on substrates. By mediating 'Lys-48'-linked polyubiquitination of proteins could target them for proteasomal degradation. May also function as a chaperone, playing a role in transport to the cell membrane of BSG/Basigin for instance. Probable inactive PPIase with no peptidyl-prolyl cis-trans isomerase activity. As a component of the minor spliceosome, involved in the splicing of U12-type introns in pre-mRNAs.</text>
</comment>
<dbReference type="InterPro" id="IPR029000">
    <property type="entry name" value="Cyclophilin-like_dom_sf"/>
</dbReference>
<dbReference type="GO" id="GO:0000209">
    <property type="term" value="P:protein polyubiquitination"/>
    <property type="evidence" value="ECO:0007669"/>
    <property type="project" value="TreeGrafter"/>
</dbReference>
<protein>
    <recommendedName>
        <fullName evidence="18">RING-type E3 ubiquitin-protein ligase PPIL2</fullName>
        <ecNumber evidence="5">2.3.2.27</ecNumber>
    </recommendedName>
    <alternativeName>
        <fullName evidence="20">CYC4</fullName>
    </alternativeName>
    <alternativeName>
        <fullName evidence="19">Probable inactive peptidyl-prolyl cis-trans isomerase-like 2</fullName>
    </alternativeName>
</protein>
<keyword evidence="9" id="KW-0747">Spliceosome</keyword>
<dbReference type="Pfam" id="PF00160">
    <property type="entry name" value="Pro_isomerase"/>
    <property type="match status" value="1"/>
</dbReference>
<dbReference type="Gene3D" id="2.40.100.10">
    <property type="entry name" value="Cyclophilin-like"/>
    <property type="match status" value="1"/>
</dbReference>
<dbReference type="FunFam" id="2.40.100.10:FF:000018">
    <property type="entry name" value="Peptidyl-prolyl cis-trans isomerase-like 2"/>
    <property type="match status" value="1"/>
</dbReference>
<comment type="subunit">
    <text evidence="17">Component of the minor spliceosome, which splices U12-type introns. Within this complex, interacts with PRPF8/PRP8, EFTUD2/SNU114 and PLRG1. Interacts with isoform 2 of BSG. Interacts (via the PPIase cyclophilin-type domain) with CRNKL1; they may form a trimeric complex with HSP90.</text>
</comment>
<dbReference type="PANTHER" id="PTHR45625:SF1">
    <property type="entry name" value="RING-TYPE E3 UBIQUITIN-PROTEIN LIGASE PPIL2"/>
    <property type="match status" value="1"/>
</dbReference>
<evidence type="ECO:0000256" key="14">
    <source>
        <dbReference type="ARBA" id="ARBA00023187"/>
    </source>
</evidence>
<evidence type="ECO:0000256" key="8">
    <source>
        <dbReference type="ARBA" id="ARBA00022679"/>
    </source>
</evidence>
<keyword evidence="24" id="KW-1185">Reference proteome</keyword>
<evidence type="ECO:0000256" key="5">
    <source>
        <dbReference type="ARBA" id="ARBA00012483"/>
    </source>
</evidence>
<proteinExistence type="inferred from homology"/>
<keyword evidence="11" id="KW-0832">Ubl conjugation</keyword>
<dbReference type="CDD" id="cd16663">
    <property type="entry name" value="RING-Ubox_PPIL2"/>
    <property type="match status" value="1"/>
</dbReference>
<keyword evidence="6" id="KW-1017">Isopeptide bond</keyword>
<evidence type="ECO:0000256" key="17">
    <source>
        <dbReference type="ARBA" id="ARBA00061807"/>
    </source>
</evidence>
<dbReference type="AlphaFoldDB" id="A0AAD9NJ95"/>
<evidence type="ECO:0000256" key="4">
    <source>
        <dbReference type="ARBA" id="ARBA00007930"/>
    </source>
</evidence>
<dbReference type="FunFam" id="3.30.40.10:FF:000079">
    <property type="entry name" value="Peptidyl-prolyl cis-trans isomerase 2"/>
    <property type="match status" value="1"/>
</dbReference>